<evidence type="ECO:0000256" key="6">
    <source>
        <dbReference type="HAMAP-Rule" id="MF_02204"/>
    </source>
</evidence>
<proteinExistence type="inferred from homology"/>
<dbReference type="KEGG" id="dsf:UWK_02123"/>
<dbReference type="InterPro" id="IPR050330">
    <property type="entry name" value="Bact_OuterMem_StrucFunc"/>
</dbReference>
<evidence type="ECO:0000256" key="1">
    <source>
        <dbReference type="ARBA" id="ARBA00022729"/>
    </source>
</evidence>
<dbReference type="GO" id="GO:0051301">
    <property type="term" value="P:cell division"/>
    <property type="evidence" value="ECO:0007669"/>
    <property type="project" value="InterPro"/>
</dbReference>
<dbReference type="EMBL" id="CP003985">
    <property type="protein sequence ID" value="AGF78666.1"/>
    <property type="molecule type" value="Genomic_DNA"/>
</dbReference>
<dbReference type="Pfam" id="PF00691">
    <property type="entry name" value="OmpA"/>
    <property type="match status" value="1"/>
</dbReference>
<dbReference type="InterPro" id="IPR039001">
    <property type="entry name" value="Pal"/>
</dbReference>
<feature type="domain" description="OmpA-like" evidence="8">
    <location>
        <begin position="56"/>
        <end position="171"/>
    </location>
</feature>
<dbReference type="PATRIC" id="fig|1167006.5.peg.2310"/>
<dbReference type="InterPro" id="IPR036737">
    <property type="entry name" value="OmpA-like_sf"/>
</dbReference>
<dbReference type="STRING" id="1167006.UWK_02123"/>
<keyword evidence="10" id="KW-1185">Reference proteome</keyword>
<comment type="similarity">
    <text evidence="6">Belongs to the Pal lipoprotein family.</text>
</comment>
<comment type="subcellular location">
    <subcellularLocation>
        <location evidence="6">Cell outer membrane</location>
        <topology evidence="6">Lipid-anchor</topology>
    </subcellularLocation>
</comment>
<dbReference type="Proteomes" id="UP000011721">
    <property type="component" value="Chromosome"/>
</dbReference>
<evidence type="ECO:0000256" key="3">
    <source>
        <dbReference type="ARBA" id="ARBA00023139"/>
    </source>
</evidence>
<keyword evidence="2 6" id="KW-0472">Membrane</keyword>
<dbReference type="PANTHER" id="PTHR30329:SF21">
    <property type="entry name" value="LIPOPROTEIN YIAD-RELATED"/>
    <property type="match status" value="1"/>
</dbReference>
<sequence length="171" mass="19118">MTRGRKISSGIFLLSVIFVLSACSSKKPEDTAELSRQDSTAIGQEESLDSRSIGIMEGRTTGPMLPVYFGYDRSSIRPDQVPRMKVNSDFLKDNEGIRIRIEGNCDPRGTREYNLALGEKRALVAKKYLVNVGIAADRISTVSLGEEKILLHGHDELSWAQNRRDDFIVEK</sequence>
<dbReference type="AlphaFoldDB" id="M1PQI7"/>
<evidence type="ECO:0000259" key="8">
    <source>
        <dbReference type="PROSITE" id="PS51123"/>
    </source>
</evidence>
<evidence type="ECO:0000256" key="7">
    <source>
        <dbReference type="SAM" id="SignalP"/>
    </source>
</evidence>
<keyword evidence="1 6" id="KW-0732">Signal</keyword>
<evidence type="ECO:0000313" key="10">
    <source>
        <dbReference type="Proteomes" id="UP000011721"/>
    </source>
</evidence>
<accession>M1PQI7</accession>
<name>M1PQI7_DESSD</name>
<feature type="signal peptide" evidence="7">
    <location>
        <begin position="1"/>
        <end position="22"/>
    </location>
</feature>
<organism evidence="9 10">
    <name type="scientific">Desulfocapsa sulfexigens (strain DSM 10523 / SB164P1)</name>
    <dbReference type="NCBI Taxonomy" id="1167006"/>
    <lineage>
        <taxon>Bacteria</taxon>
        <taxon>Pseudomonadati</taxon>
        <taxon>Thermodesulfobacteriota</taxon>
        <taxon>Desulfobulbia</taxon>
        <taxon>Desulfobulbales</taxon>
        <taxon>Desulfocapsaceae</taxon>
        <taxon>Desulfocapsa</taxon>
    </lineage>
</organism>
<protein>
    <recommendedName>
        <fullName evidence="6">Peptidoglycan-associated lipoprotein</fullName>
        <shortName evidence="6">PAL</shortName>
    </recommendedName>
</protein>
<dbReference type="PANTHER" id="PTHR30329">
    <property type="entry name" value="STATOR ELEMENT OF FLAGELLAR MOTOR COMPLEX"/>
    <property type="match status" value="1"/>
</dbReference>
<evidence type="ECO:0000256" key="5">
    <source>
        <dbReference type="ARBA" id="ARBA00023288"/>
    </source>
</evidence>
<reference evidence="10" key="1">
    <citation type="journal article" date="2013" name="Stand. Genomic Sci.">
        <title>Complete genome sequence of Desulfocapsa sulfexigens, a marine deltaproteobacterium specialized in disproportionating inorganic sulfur compounds.</title>
        <authorList>
            <person name="Finster K.W."/>
            <person name="Kjeldsen K.U."/>
            <person name="Kube M."/>
            <person name="Reinhardt R."/>
            <person name="Mussmann M."/>
            <person name="Amann R."/>
            <person name="Schreiber L."/>
        </authorList>
    </citation>
    <scope>NUCLEOTIDE SEQUENCE [LARGE SCALE GENOMIC DNA]</scope>
    <source>
        <strain evidence="10">DSM 10523 / SB164P1</strain>
    </source>
</reference>
<feature type="chain" id="PRO_5004016501" description="Peptidoglycan-associated lipoprotein" evidence="7">
    <location>
        <begin position="23"/>
        <end position="171"/>
    </location>
</feature>
<dbReference type="PRINTS" id="PR01021">
    <property type="entry name" value="OMPADOMAIN"/>
</dbReference>
<dbReference type="PROSITE" id="PS51123">
    <property type="entry name" value="OMPA_2"/>
    <property type="match status" value="1"/>
</dbReference>
<dbReference type="RefSeq" id="WP_015404356.1">
    <property type="nucleotide sequence ID" value="NC_020304.1"/>
</dbReference>
<evidence type="ECO:0000256" key="4">
    <source>
        <dbReference type="ARBA" id="ARBA00023237"/>
    </source>
</evidence>
<dbReference type="CDD" id="cd07185">
    <property type="entry name" value="OmpA_C-like"/>
    <property type="match status" value="1"/>
</dbReference>
<evidence type="ECO:0000313" key="9">
    <source>
        <dbReference type="EMBL" id="AGF78666.1"/>
    </source>
</evidence>
<dbReference type="InterPro" id="IPR006664">
    <property type="entry name" value="OMP_bac"/>
</dbReference>
<dbReference type="eggNOG" id="COG2885">
    <property type="taxonomic scope" value="Bacteria"/>
</dbReference>
<keyword evidence="3 6" id="KW-0564">Palmitate</keyword>
<dbReference type="HAMAP" id="MF_02204">
    <property type="entry name" value="Pal"/>
    <property type="match status" value="1"/>
</dbReference>
<dbReference type="HOGENOM" id="CLU_016890_9_0_7"/>
<evidence type="ECO:0000256" key="2">
    <source>
        <dbReference type="ARBA" id="ARBA00023136"/>
    </source>
</evidence>
<keyword evidence="5 6" id="KW-0449">Lipoprotein</keyword>
<dbReference type="SUPFAM" id="SSF103088">
    <property type="entry name" value="OmpA-like"/>
    <property type="match status" value="1"/>
</dbReference>
<keyword evidence="4 6" id="KW-0998">Cell outer membrane</keyword>
<dbReference type="InterPro" id="IPR006665">
    <property type="entry name" value="OmpA-like"/>
</dbReference>
<gene>
    <name evidence="6" type="primary">pal</name>
    <name evidence="9" type="ordered locus">UWK_02123</name>
</gene>
<dbReference type="PROSITE" id="PS51257">
    <property type="entry name" value="PROKAR_LIPOPROTEIN"/>
    <property type="match status" value="1"/>
</dbReference>
<dbReference type="GO" id="GO:0009279">
    <property type="term" value="C:cell outer membrane"/>
    <property type="evidence" value="ECO:0007669"/>
    <property type="project" value="UniProtKB-SubCell"/>
</dbReference>
<dbReference type="Gene3D" id="3.30.1330.60">
    <property type="entry name" value="OmpA-like domain"/>
    <property type="match status" value="1"/>
</dbReference>
<dbReference type="OrthoDB" id="9809164at2"/>